<dbReference type="AlphaFoldDB" id="A0AAV7UK14"/>
<keyword evidence="2" id="KW-1185">Reference proteome</keyword>
<sequence>MIDAVLEHSDVQRWLLGRETLPQRSNILLKTAYRIWRRYVIPGERLPPYSPKIPLTAIQGAAKINGRLVLAKWVVKRIQTVGDLFEEGRLLTYEELADTHTLGKGEFITYSALQHLVRTV</sequence>
<evidence type="ECO:0000313" key="2">
    <source>
        <dbReference type="Proteomes" id="UP001066276"/>
    </source>
</evidence>
<accession>A0AAV7UK14</accession>
<dbReference type="Proteomes" id="UP001066276">
    <property type="component" value="Chromosome 3_1"/>
</dbReference>
<name>A0AAV7UK14_PLEWA</name>
<protein>
    <submittedName>
        <fullName evidence="1">Uncharacterized protein</fullName>
    </submittedName>
</protein>
<dbReference type="EMBL" id="JANPWB010000005">
    <property type="protein sequence ID" value="KAJ1189178.1"/>
    <property type="molecule type" value="Genomic_DNA"/>
</dbReference>
<proteinExistence type="predicted"/>
<evidence type="ECO:0000313" key="1">
    <source>
        <dbReference type="EMBL" id="KAJ1189178.1"/>
    </source>
</evidence>
<gene>
    <name evidence="1" type="ORF">NDU88_005929</name>
</gene>
<comment type="caution">
    <text evidence="1">The sequence shown here is derived from an EMBL/GenBank/DDBJ whole genome shotgun (WGS) entry which is preliminary data.</text>
</comment>
<organism evidence="1 2">
    <name type="scientific">Pleurodeles waltl</name>
    <name type="common">Iberian ribbed newt</name>
    <dbReference type="NCBI Taxonomy" id="8319"/>
    <lineage>
        <taxon>Eukaryota</taxon>
        <taxon>Metazoa</taxon>
        <taxon>Chordata</taxon>
        <taxon>Craniata</taxon>
        <taxon>Vertebrata</taxon>
        <taxon>Euteleostomi</taxon>
        <taxon>Amphibia</taxon>
        <taxon>Batrachia</taxon>
        <taxon>Caudata</taxon>
        <taxon>Salamandroidea</taxon>
        <taxon>Salamandridae</taxon>
        <taxon>Pleurodelinae</taxon>
        <taxon>Pleurodeles</taxon>
    </lineage>
</organism>
<reference evidence="1" key="1">
    <citation type="journal article" date="2022" name="bioRxiv">
        <title>Sequencing and chromosome-scale assembly of the giantPleurodeles waltlgenome.</title>
        <authorList>
            <person name="Brown T."/>
            <person name="Elewa A."/>
            <person name="Iarovenko S."/>
            <person name="Subramanian E."/>
            <person name="Araus A.J."/>
            <person name="Petzold A."/>
            <person name="Susuki M."/>
            <person name="Suzuki K.-i.T."/>
            <person name="Hayashi T."/>
            <person name="Toyoda A."/>
            <person name="Oliveira C."/>
            <person name="Osipova E."/>
            <person name="Leigh N.D."/>
            <person name="Simon A."/>
            <person name="Yun M.H."/>
        </authorList>
    </citation>
    <scope>NUCLEOTIDE SEQUENCE</scope>
    <source>
        <strain evidence="1">20211129_DDA</strain>
        <tissue evidence="1">Liver</tissue>
    </source>
</reference>